<dbReference type="InterPro" id="IPR036116">
    <property type="entry name" value="FN3_sf"/>
</dbReference>
<dbReference type="Gene3D" id="2.60.40.10">
    <property type="entry name" value="Immunoglobulins"/>
    <property type="match status" value="1"/>
</dbReference>
<evidence type="ECO:0000256" key="1">
    <source>
        <dbReference type="SAM" id="SignalP"/>
    </source>
</evidence>
<dbReference type="AlphaFoldDB" id="A0A8C0W4S8"/>
<keyword evidence="1" id="KW-0732">Signal</keyword>
<reference evidence="3" key="1">
    <citation type="submission" date="2023-09" db="UniProtKB">
        <authorList>
            <consortium name="Ensembl"/>
        </authorList>
    </citation>
    <scope>IDENTIFICATION</scope>
</reference>
<dbReference type="GO" id="GO:0016020">
    <property type="term" value="C:membrane"/>
    <property type="evidence" value="ECO:0007669"/>
    <property type="project" value="InterPro"/>
</dbReference>
<name>A0A8C0W4S8_CASCN</name>
<accession>A0A8C0W4S8</accession>
<sequence>NGVAVPGLLFPVSCLILVWVTGSGSIKVLNQPTCFSDYLNVSTCEWQLDRPVGCGTELHLSYWLDFENRTCVPKNSADTACVCYMLTDDLIKTDTYRLDLWAGQQLLWGGSFQPSEHGEGRGWMDPHSLLHPTPNGAPPIPGLSLPIFKWGWAQCPVSPRVHSSHP</sequence>
<proteinExistence type="predicted"/>
<feature type="domain" description="Interleukin-4 receptor alpha N-terminal" evidence="2">
    <location>
        <begin position="28"/>
        <end position="117"/>
    </location>
</feature>
<protein>
    <recommendedName>
        <fullName evidence="2">Interleukin-4 receptor alpha N-terminal domain-containing protein</fullName>
    </recommendedName>
</protein>
<evidence type="ECO:0000259" key="2">
    <source>
        <dbReference type="Pfam" id="PF09238"/>
    </source>
</evidence>
<feature type="chain" id="PRO_5034204529" description="Interleukin-4 receptor alpha N-terminal domain-containing protein" evidence="1">
    <location>
        <begin position="26"/>
        <end position="166"/>
    </location>
</feature>
<organism evidence="3">
    <name type="scientific">Castor canadensis</name>
    <name type="common">American beaver</name>
    <dbReference type="NCBI Taxonomy" id="51338"/>
    <lineage>
        <taxon>Eukaryota</taxon>
        <taxon>Metazoa</taxon>
        <taxon>Chordata</taxon>
        <taxon>Craniata</taxon>
        <taxon>Vertebrata</taxon>
        <taxon>Euteleostomi</taxon>
        <taxon>Mammalia</taxon>
        <taxon>Eutheria</taxon>
        <taxon>Euarchontoglires</taxon>
        <taxon>Glires</taxon>
        <taxon>Rodentia</taxon>
        <taxon>Castorimorpha</taxon>
        <taxon>Castoridae</taxon>
        <taxon>Castor</taxon>
    </lineage>
</organism>
<dbReference type="GO" id="GO:0002532">
    <property type="term" value="P:production of molecular mediator involved in inflammatory response"/>
    <property type="evidence" value="ECO:0007669"/>
    <property type="project" value="InterPro"/>
</dbReference>
<dbReference type="InterPro" id="IPR015319">
    <property type="entry name" value="IL-4_rcpt-alpha_N"/>
</dbReference>
<dbReference type="InterPro" id="IPR013783">
    <property type="entry name" value="Ig-like_fold"/>
</dbReference>
<dbReference type="SUPFAM" id="SSF49265">
    <property type="entry name" value="Fibronectin type III"/>
    <property type="match status" value="1"/>
</dbReference>
<feature type="signal peptide" evidence="1">
    <location>
        <begin position="1"/>
        <end position="25"/>
    </location>
</feature>
<dbReference type="Pfam" id="PF09238">
    <property type="entry name" value="IL4Ra_N"/>
    <property type="match status" value="1"/>
</dbReference>
<dbReference type="Ensembl" id="ENSCCNT00000003487.1">
    <property type="protein sequence ID" value="ENSCCNP00000002624.1"/>
    <property type="gene ID" value="ENSCCNG00000002873.1"/>
</dbReference>
<evidence type="ECO:0000313" key="3">
    <source>
        <dbReference type="Ensembl" id="ENSCCNP00000002624.1"/>
    </source>
</evidence>
<dbReference type="GO" id="GO:0004896">
    <property type="term" value="F:cytokine receptor activity"/>
    <property type="evidence" value="ECO:0007669"/>
    <property type="project" value="InterPro"/>
</dbReference>